<evidence type="ECO:0000313" key="2">
    <source>
        <dbReference type="Proteomes" id="UP001158416"/>
    </source>
</evidence>
<evidence type="ECO:0000313" key="1">
    <source>
        <dbReference type="EMBL" id="MDH1318760.1"/>
    </source>
</evidence>
<accession>A0AA42PRN2</accession>
<dbReference type="RefSeq" id="WP_095907594.1">
    <property type="nucleotide sequence ID" value="NZ_JAOCAP010000004.1"/>
</dbReference>
<reference evidence="1" key="1">
    <citation type="submission" date="2022-09" db="EMBL/GenBank/DDBJ databases">
        <title>Intensive care unit water sources are persistently colonized with multi-drug resistant bacteria and are the site of extensive horizontal gene transfer of antibiotic resistance genes.</title>
        <authorList>
            <person name="Diorio-Toth L."/>
        </authorList>
    </citation>
    <scope>NUCLEOTIDE SEQUENCE</scope>
    <source>
        <strain evidence="1">GD03936</strain>
    </source>
</reference>
<proteinExistence type="predicted"/>
<gene>
    <name evidence="1" type="ORF">N5C39_10340</name>
</gene>
<dbReference type="EMBL" id="JAOCAP010000004">
    <property type="protein sequence ID" value="MDH1318760.1"/>
    <property type="molecule type" value="Genomic_DNA"/>
</dbReference>
<sequence>MNLYEILKEKFKTNASIGRHFPKRGKARSGQAVGKWKNRGVPEDVAILCHLDAEIPYSHPNVPNHNPHSEA</sequence>
<dbReference type="Proteomes" id="UP001158416">
    <property type="component" value="Unassembled WGS sequence"/>
</dbReference>
<name>A0AA42PRN2_9ENTR</name>
<organism evidence="1 2">
    <name type="scientific">Enterobacter bugandensis</name>
    <dbReference type="NCBI Taxonomy" id="881260"/>
    <lineage>
        <taxon>Bacteria</taxon>
        <taxon>Pseudomonadati</taxon>
        <taxon>Pseudomonadota</taxon>
        <taxon>Gammaproteobacteria</taxon>
        <taxon>Enterobacterales</taxon>
        <taxon>Enterobacteriaceae</taxon>
        <taxon>Enterobacter</taxon>
    </lineage>
</organism>
<protein>
    <submittedName>
        <fullName evidence="1">Uncharacterized protein</fullName>
    </submittedName>
</protein>
<dbReference type="AlphaFoldDB" id="A0AA42PRN2"/>
<comment type="caution">
    <text evidence="1">The sequence shown here is derived from an EMBL/GenBank/DDBJ whole genome shotgun (WGS) entry which is preliminary data.</text>
</comment>